<dbReference type="Pfam" id="PF04199">
    <property type="entry name" value="Cyclase"/>
    <property type="match status" value="1"/>
</dbReference>
<gene>
    <name evidence="2" type="ORF">METZ01_LOCUS27647</name>
</gene>
<dbReference type="PANTHER" id="PTHR31118:SF12">
    <property type="entry name" value="CYCLASE-LIKE PROTEIN 2"/>
    <property type="match status" value="1"/>
</dbReference>
<accession>A0A381QAV9</accession>
<evidence type="ECO:0000256" key="1">
    <source>
        <dbReference type="SAM" id="MobiDB-lite"/>
    </source>
</evidence>
<feature type="region of interest" description="Disordered" evidence="1">
    <location>
        <begin position="67"/>
        <end position="86"/>
    </location>
</feature>
<protein>
    <recommendedName>
        <fullName evidence="3">Cyclase</fullName>
    </recommendedName>
</protein>
<dbReference type="EMBL" id="UINC01001223">
    <property type="protein sequence ID" value="SUZ74793.1"/>
    <property type="molecule type" value="Genomic_DNA"/>
</dbReference>
<dbReference type="InterPro" id="IPR037175">
    <property type="entry name" value="KFase_sf"/>
</dbReference>
<dbReference type="PANTHER" id="PTHR31118">
    <property type="entry name" value="CYCLASE-LIKE PROTEIN 2"/>
    <property type="match status" value="1"/>
</dbReference>
<dbReference type="SUPFAM" id="SSF102198">
    <property type="entry name" value="Putative cyclase"/>
    <property type="match status" value="1"/>
</dbReference>
<evidence type="ECO:0000313" key="2">
    <source>
        <dbReference type="EMBL" id="SUZ74793.1"/>
    </source>
</evidence>
<proteinExistence type="predicted"/>
<sequence length="246" mass="25863">MVTQQHGNGPAKSRSISFSKVVDLSWPVHPGIPQWPGDPAVEFKTVASFKDGGYLLRHFSMGEHSGTHLSAPSGFQDGAPGHEGFSPEDLVRPAVVIDIAIQAKADPDYALTMNDILDWESGHGPVPQGCVVLLRTGWQARWTNPPDYLGGTGAGQLHFPGFGLDAAQMLLEGRNIAGLGTDTGGAEPGADSGFFVSRLVLENRLIVLESLTNLDLLPPTGTLLVIGLLRLEGGSGCPASVTALIP</sequence>
<dbReference type="GO" id="GO:0004061">
    <property type="term" value="F:arylformamidase activity"/>
    <property type="evidence" value="ECO:0007669"/>
    <property type="project" value="InterPro"/>
</dbReference>
<evidence type="ECO:0008006" key="3">
    <source>
        <dbReference type="Google" id="ProtNLM"/>
    </source>
</evidence>
<dbReference type="Gene3D" id="3.50.30.50">
    <property type="entry name" value="Putative cyclase"/>
    <property type="match status" value="1"/>
</dbReference>
<name>A0A381QAV9_9ZZZZ</name>
<dbReference type="InterPro" id="IPR007325">
    <property type="entry name" value="KFase/CYL"/>
</dbReference>
<organism evidence="2">
    <name type="scientific">marine metagenome</name>
    <dbReference type="NCBI Taxonomy" id="408172"/>
    <lineage>
        <taxon>unclassified sequences</taxon>
        <taxon>metagenomes</taxon>
        <taxon>ecological metagenomes</taxon>
    </lineage>
</organism>
<dbReference type="AlphaFoldDB" id="A0A381QAV9"/>
<reference evidence="2" key="1">
    <citation type="submission" date="2018-05" db="EMBL/GenBank/DDBJ databases">
        <authorList>
            <person name="Lanie J.A."/>
            <person name="Ng W.-L."/>
            <person name="Kazmierczak K.M."/>
            <person name="Andrzejewski T.M."/>
            <person name="Davidsen T.M."/>
            <person name="Wayne K.J."/>
            <person name="Tettelin H."/>
            <person name="Glass J.I."/>
            <person name="Rusch D."/>
            <person name="Podicherti R."/>
            <person name="Tsui H.-C.T."/>
            <person name="Winkler M.E."/>
        </authorList>
    </citation>
    <scope>NUCLEOTIDE SEQUENCE</scope>
</reference>
<dbReference type="GO" id="GO:0019441">
    <property type="term" value="P:L-tryptophan catabolic process to kynurenine"/>
    <property type="evidence" value="ECO:0007669"/>
    <property type="project" value="InterPro"/>
</dbReference>